<feature type="domain" description="MCM N-terminal" evidence="9">
    <location>
        <begin position="9"/>
        <end position="83"/>
    </location>
</feature>
<dbReference type="EC" id="3.6.4.12" evidence="2"/>
<keyword evidence="8" id="KW-0238">DNA-binding</keyword>
<keyword evidence="4" id="KW-0547">Nucleotide-binding</keyword>
<evidence type="ECO:0000256" key="4">
    <source>
        <dbReference type="ARBA" id="ARBA00022741"/>
    </source>
</evidence>
<reference evidence="11" key="1">
    <citation type="journal article" date="2014" name="Front. Microbiol.">
        <title>High frequency of phylogenetically diverse reductive dehalogenase-homologous genes in deep subseafloor sedimentary metagenomes.</title>
        <authorList>
            <person name="Kawai M."/>
            <person name="Futagami T."/>
            <person name="Toyoda A."/>
            <person name="Takaki Y."/>
            <person name="Nishi S."/>
            <person name="Hori S."/>
            <person name="Arai W."/>
            <person name="Tsubouchi T."/>
            <person name="Morono Y."/>
            <person name="Uchiyama I."/>
            <person name="Ito T."/>
            <person name="Fujiyama A."/>
            <person name="Inagaki F."/>
            <person name="Takami H."/>
        </authorList>
    </citation>
    <scope>NUCLEOTIDE SEQUENCE</scope>
    <source>
        <strain evidence="11">Expedition CK06-06</strain>
    </source>
</reference>
<dbReference type="Gene3D" id="2.40.50.140">
    <property type="entry name" value="Nucleic acid-binding proteins"/>
    <property type="match status" value="1"/>
</dbReference>
<dbReference type="SUPFAM" id="SSF50249">
    <property type="entry name" value="Nucleic acid-binding proteins"/>
    <property type="match status" value="1"/>
</dbReference>
<dbReference type="Gene3D" id="2.20.28.10">
    <property type="match status" value="1"/>
</dbReference>
<dbReference type="Gene3D" id="3.30.1640.10">
    <property type="entry name" value="mini-chromosome maintenance (MCM) complex, chain A, domain 1"/>
    <property type="match status" value="1"/>
</dbReference>
<gene>
    <name evidence="11" type="ORF">S06H3_49579</name>
</gene>
<comment type="caution">
    <text evidence="11">The sequence shown here is derived from an EMBL/GenBank/DDBJ whole genome shotgun (WGS) entry which is preliminary data.</text>
</comment>
<dbReference type="InterPro" id="IPR012340">
    <property type="entry name" value="NA-bd_OB-fold"/>
</dbReference>
<keyword evidence="3" id="KW-0235">DNA replication</keyword>
<keyword evidence="6" id="KW-0347">Helicase</keyword>
<accession>X1P1F2</accession>
<dbReference type="FunFam" id="2.20.28.10:FF:000003">
    <property type="entry name" value="DNA helicase"/>
    <property type="match status" value="1"/>
</dbReference>
<keyword evidence="5" id="KW-0378">Hydrolase</keyword>
<evidence type="ECO:0000259" key="10">
    <source>
        <dbReference type="Pfam" id="PF17207"/>
    </source>
</evidence>
<dbReference type="GO" id="GO:0003697">
    <property type="term" value="F:single-stranded DNA binding"/>
    <property type="evidence" value="ECO:0007669"/>
    <property type="project" value="TreeGrafter"/>
</dbReference>
<dbReference type="Pfam" id="PF17207">
    <property type="entry name" value="MCM_OB"/>
    <property type="match status" value="1"/>
</dbReference>
<comment type="similarity">
    <text evidence="1">Belongs to the MCM family.</text>
</comment>
<dbReference type="GO" id="GO:0005524">
    <property type="term" value="F:ATP binding"/>
    <property type="evidence" value="ECO:0007669"/>
    <property type="project" value="UniProtKB-KW"/>
</dbReference>
<evidence type="ECO:0000313" key="11">
    <source>
        <dbReference type="EMBL" id="GAI36271.1"/>
    </source>
</evidence>
<proteinExistence type="inferred from homology"/>
<sequence>MEATEQIKKFQEFFDLNYKAELLEKISKGDKFIIINFVELSKFDPELADVLLEQPEEVIKAAELAIEELYLENEKNFKVRFFNLPESQKILVRNIRSSHLGKLLQMDGIVRQKSDVRPQVISAKFECPSCGNVINILQVDTKFKEPTRCGCGRKGKFRLIDKELVDAQRIILEEAPEDLEGGEQSKRINIFLRHDLVSPMSEKKTNPGV</sequence>
<evidence type="ECO:0000256" key="5">
    <source>
        <dbReference type="ARBA" id="ARBA00022801"/>
    </source>
</evidence>
<name>X1P1F2_9ZZZZ</name>
<dbReference type="InterPro" id="IPR027925">
    <property type="entry name" value="MCM_N"/>
</dbReference>
<dbReference type="PANTHER" id="PTHR11630">
    <property type="entry name" value="DNA REPLICATION LICENSING FACTOR MCM FAMILY MEMBER"/>
    <property type="match status" value="1"/>
</dbReference>
<protein>
    <recommendedName>
        <fullName evidence="2">DNA helicase</fullName>
        <ecNumber evidence="2">3.6.4.12</ecNumber>
    </recommendedName>
</protein>
<dbReference type="GO" id="GO:0042555">
    <property type="term" value="C:MCM complex"/>
    <property type="evidence" value="ECO:0007669"/>
    <property type="project" value="TreeGrafter"/>
</dbReference>
<dbReference type="GO" id="GO:0006260">
    <property type="term" value="P:DNA replication"/>
    <property type="evidence" value="ECO:0007669"/>
    <property type="project" value="UniProtKB-KW"/>
</dbReference>
<evidence type="ECO:0000256" key="1">
    <source>
        <dbReference type="ARBA" id="ARBA00008010"/>
    </source>
</evidence>
<feature type="non-terminal residue" evidence="11">
    <location>
        <position position="209"/>
    </location>
</feature>
<dbReference type="InterPro" id="IPR033762">
    <property type="entry name" value="MCM_OB"/>
</dbReference>
<evidence type="ECO:0000259" key="9">
    <source>
        <dbReference type="Pfam" id="PF14551"/>
    </source>
</evidence>
<feature type="domain" description="MCM OB" evidence="10">
    <location>
        <begin position="92"/>
        <end position="198"/>
    </location>
</feature>
<evidence type="ECO:0000256" key="2">
    <source>
        <dbReference type="ARBA" id="ARBA00012551"/>
    </source>
</evidence>
<evidence type="ECO:0000256" key="3">
    <source>
        <dbReference type="ARBA" id="ARBA00022705"/>
    </source>
</evidence>
<evidence type="ECO:0000256" key="7">
    <source>
        <dbReference type="ARBA" id="ARBA00022840"/>
    </source>
</evidence>
<organism evidence="11">
    <name type="scientific">marine sediment metagenome</name>
    <dbReference type="NCBI Taxonomy" id="412755"/>
    <lineage>
        <taxon>unclassified sequences</taxon>
        <taxon>metagenomes</taxon>
        <taxon>ecological metagenomes</taxon>
    </lineage>
</organism>
<keyword evidence="7" id="KW-0067">ATP-binding</keyword>
<dbReference type="GO" id="GO:0016787">
    <property type="term" value="F:hydrolase activity"/>
    <property type="evidence" value="ECO:0007669"/>
    <property type="project" value="UniProtKB-KW"/>
</dbReference>
<dbReference type="GO" id="GO:0017116">
    <property type="term" value="F:single-stranded DNA helicase activity"/>
    <property type="evidence" value="ECO:0007669"/>
    <property type="project" value="TreeGrafter"/>
</dbReference>
<evidence type="ECO:0000256" key="6">
    <source>
        <dbReference type="ARBA" id="ARBA00022806"/>
    </source>
</evidence>
<dbReference type="AlphaFoldDB" id="X1P1F2"/>
<evidence type="ECO:0000256" key="8">
    <source>
        <dbReference type="ARBA" id="ARBA00023125"/>
    </source>
</evidence>
<dbReference type="PANTHER" id="PTHR11630:SF66">
    <property type="entry name" value="DNA REPLICATION LICENSING FACTOR MCM4"/>
    <property type="match status" value="1"/>
</dbReference>
<dbReference type="InterPro" id="IPR031327">
    <property type="entry name" value="MCM"/>
</dbReference>
<dbReference type="Pfam" id="PF14551">
    <property type="entry name" value="MCM_N"/>
    <property type="match status" value="1"/>
</dbReference>
<dbReference type="EMBL" id="BARV01031312">
    <property type="protein sequence ID" value="GAI36271.1"/>
    <property type="molecule type" value="Genomic_DNA"/>
</dbReference>